<keyword evidence="2" id="KW-1185">Reference proteome</keyword>
<dbReference type="AlphaFoldDB" id="A0A420E336"/>
<accession>A0A420E336</accession>
<evidence type="ECO:0000313" key="1">
    <source>
        <dbReference type="EMBL" id="RKF04502.1"/>
    </source>
</evidence>
<reference evidence="1 2" key="1">
    <citation type="submission" date="2018-09" db="EMBL/GenBank/DDBJ databases">
        <title>Genomic Encyclopedia of Archaeal and Bacterial Type Strains, Phase II (KMG-II): from individual species to whole genera.</title>
        <authorList>
            <person name="Goeker M."/>
        </authorList>
    </citation>
    <scope>NUCLEOTIDE SEQUENCE [LARGE SCALE GENOMIC DNA]</scope>
    <source>
        <strain evidence="1 2">DSM 16505</strain>
    </source>
</reference>
<sequence>MKTKFDVSSAKVLSLILHTYNFDLNHLIFDLKKQYLKSKKAESVLSAFLFIRGIICFYKQDISYL</sequence>
<evidence type="ECO:0000313" key="2">
    <source>
        <dbReference type="Proteomes" id="UP000285780"/>
    </source>
</evidence>
<proteinExistence type="predicted"/>
<name>A0A420E336_9FLAO</name>
<gene>
    <name evidence="1" type="ORF">C8N26_1173</name>
</gene>
<protein>
    <submittedName>
        <fullName evidence="1">Uncharacterized protein</fullName>
    </submittedName>
</protein>
<dbReference type="Proteomes" id="UP000285780">
    <property type="component" value="Unassembled WGS sequence"/>
</dbReference>
<dbReference type="EMBL" id="RAQM01000007">
    <property type="protein sequence ID" value="RKF04502.1"/>
    <property type="molecule type" value="Genomic_DNA"/>
</dbReference>
<organism evidence="1 2">
    <name type="scientific">Tenacibaculum lutimaris</name>
    <dbReference type="NCBI Taxonomy" id="285258"/>
    <lineage>
        <taxon>Bacteria</taxon>
        <taxon>Pseudomonadati</taxon>
        <taxon>Bacteroidota</taxon>
        <taxon>Flavobacteriia</taxon>
        <taxon>Flavobacteriales</taxon>
        <taxon>Flavobacteriaceae</taxon>
        <taxon>Tenacibaculum</taxon>
    </lineage>
</organism>
<comment type="caution">
    <text evidence="1">The sequence shown here is derived from an EMBL/GenBank/DDBJ whole genome shotgun (WGS) entry which is preliminary data.</text>
</comment>